<dbReference type="RefSeq" id="WP_256255902.1">
    <property type="nucleotide sequence ID" value="NZ_FOVH01000041.1"/>
</dbReference>
<name>A0A1I5YYM6_9ACTN</name>
<sequence length="61" mass="6729">MRHSPGARRYYDKLTARGAGYNTALRQLANRLVGILHGCLKTGTPYDEATAWSHPVQNATT</sequence>
<organism evidence="1 2">
    <name type="scientific">Actinomadura madurae</name>
    <dbReference type="NCBI Taxonomy" id="1993"/>
    <lineage>
        <taxon>Bacteria</taxon>
        <taxon>Bacillati</taxon>
        <taxon>Actinomycetota</taxon>
        <taxon>Actinomycetes</taxon>
        <taxon>Streptosporangiales</taxon>
        <taxon>Thermomonosporaceae</taxon>
        <taxon>Actinomadura</taxon>
    </lineage>
</organism>
<evidence type="ECO:0008006" key="3">
    <source>
        <dbReference type="Google" id="ProtNLM"/>
    </source>
</evidence>
<protein>
    <recommendedName>
        <fullName evidence="3">Transposase IS116/IS110/IS902 family protein</fullName>
    </recommendedName>
</protein>
<accession>A0A1I5YYM6</accession>
<dbReference type="Proteomes" id="UP000183413">
    <property type="component" value="Unassembled WGS sequence"/>
</dbReference>
<dbReference type="EMBL" id="FOVH01000041">
    <property type="protein sequence ID" value="SFQ48967.1"/>
    <property type="molecule type" value="Genomic_DNA"/>
</dbReference>
<gene>
    <name evidence="1" type="ORF">SAMN04489713_1415</name>
</gene>
<dbReference type="STRING" id="1993.SAMN04489713_1415"/>
<dbReference type="AlphaFoldDB" id="A0A1I5YYM6"/>
<dbReference type="InParanoid" id="A0A1I5YYM6"/>
<evidence type="ECO:0000313" key="1">
    <source>
        <dbReference type="EMBL" id="SFQ48967.1"/>
    </source>
</evidence>
<keyword evidence="2" id="KW-1185">Reference proteome</keyword>
<evidence type="ECO:0000313" key="2">
    <source>
        <dbReference type="Proteomes" id="UP000183413"/>
    </source>
</evidence>
<proteinExistence type="predicted"/>
<reference evidence="1 2" key="1">
    <citation type="submission" date="2016-10" db="EMBL/GenBank/DDBJ databases">
        <authorList>
            <person name="de Groot N.N."/>
        </authorList>
    </citation>
    <scope>NUCLEOTIDE SEQUENCE [LARGE SCALE GENOMIC DNA]</scope>
    <source>
        <strain evidence="1 2">DSM 43067</strain>
    </source>
</reference>